<feature type="transmembrane region" description="Helical" evidence="2">
    <location>
        <begin position="69"/>
        <end position="86"/>
    </location>
</feature>
<keyword evidence="1" id="KW-0175">Coiled coil</keyword>
<gene>
    <name evidence="3" type="ORF">MNB_SM-6-1184</name>
</gene>
<feature type="coiled-coil region" evidence="1">
    <location>
        <begin position="304"/>
        <end position="360"/>
    </location>
</feature>
<feature type="transmembrane region" description="Helical" evidence="2">
    <location>
        <begin position="395"/>
        <end position="417"/>
    </location>
</feature>
<organism evidence="3">
    <name type="scientific">hydrothermal vent metagenome</name>
    <dbReference type="NCBI Taxonomy" id="652676"/>
    <lineage>
        <taxon>unclassified sequences</taxon>
        <taxon>metagenomes</taxon>
        <taxon>ecological metagenomes</taxon>
    </lineage>
</organism>
<keyword evidence="2" id="KW-0812">Transmembrane</keyword>
<feature type="coiled-coil region" evidence="1">
    <location>
        <begin position="225"/>
        <end position="259"/>
    </location>
</feature>
<sequence length="422" mass="49213">MIKKIIQVSWYEKEYKTEEKHRTLRKNFARIKKHGFKGMRERLDKDYAKLESDYVAKSRIFAKYSVMKVRLFFLFVFLIVTAYYLGIKSELYESKTALIVRSMTQSSAVSSLGLSLLGMGNSSQLQDSMIVQEYLRSLDMYKQVDAKFALTKHYKSDAIDFIERLPQDASQEDILKMYNKHLMIFYDESSGILHISFLHVEPQKAQDILKFLVKQVDYQINEFNRRRAKKELKFVQSEFKKAKIKMDQAAKQLEAYQNKHLLLDPTAEATSKSGIIAELEAQLSAKKLEYATKKRYLNDDNFELISLKNQIKEIKISIENAKKRLTGTGKGKLNKVVFAYEQLKMQMEFATEVYKNALLQLETTKIEVAKNDKTLSIVSKPNLPDGYTYPNKPRVFITIFILTLLMYGIFTMLMSIIRDHKE</sequence>
<dbReference type="GO" id="GO:0004713">
    <property type="term" value="F:protein tyrosine kinase activity"/>
    <property type="evidence" value="ECO:0007669"/>
    <property type="project" value="TreeGrafter"/>
</dbReference>
<dbReference type="GO" id="GO:0005886">
    <property type="term" value="C:plasma membrane"/>
    <property type="evidence" value="ECO:0007669"/>
    <property type="project" value="TreeGrafter"/>
</dbReference>
<reference evidence="3" key="1">
    <citation type="submission" date="2016-10" db="EMBL/GenBank/DDBJ databases">
        <authorList>
            <person name="de Groot N.N."/>
        </authorList>
    </citation>
    <scope>NUCLEOTIDE SEQUENCE</scope>
</reference>
<name>A0A1W1CHH4_9ZZZZ</name>
<proteinExistence type="predicted"/>
<evidence type="ECO:0000256" key="2">
    <source>
        <dbReference type="SAM" id="Phobius"/>
    </source>
</evidence>
<dbReference type="AlphaFoldDB" id="A0A1W1CHH4"/>
<evidence type="ECO:0000313" key="3">
    <source>
        <dbReference type="EMBL" id="SFV65330.1"/>
    </source>
</evidence>
<protein>
    <submittedName>
        <fullName evidence="3">Capsular polysaccharide export system inner membrane protein KpsE</fullName>
    </submittedName>
</protein>
<dbReference type="PANTHER" id="PTHR32309">
    <property type="entry name" value="TYROSINE-PROTEIN KINASE"/>
    <property type="match status" value="1"/>
</dbReference>
<keyword evidence="2" id="KW-0472">Membrane</keyword>
<keyword evidence="2" id="KW-1133">Transmembrane helix</keyword>
<accession>A0A1W1CHH4</accession>
<evidence type="ECO:0000256" key="1">
    <source>
        <dbReference type="SAM" id="Coils"/>
    </source>
</evidence>
<dbReference type="PANTHER" id="PTHR32309:SF13">
    <property type="entry name" value="FERRIC ENTEROBACTIN TRANSPORT PROTEIN FEPE"/>
    <property type="match status" value="1"/>
</dbReference>
<dbReference type="InterPro" id="IPR050445">
    <property type="entry name" value="Bact_polysacc_biosynth/exp"/>
</dbReference>
<dbReference type="EMBL" id="FPHK01000088">
    <property type="protein sequence ID" value="SFV65330.1"/>
    <property type="molecule type" value="Genomic_DNA"/>
</dbReference>